<comment type="caution">
    <text evidence="2">The sequence shown here is derived from an EMBL/GenBank/DDBJ whole genome shotgun (WGS) entry which is preliminary data.</text>
</comment>
<feature type="transmembrane region" description="Helical" evidence="1">
    <location>
        <begin position="21"/>
        <end position="44"/>
    </location>
</feature>
<keyword evidence="3" id="KW-1185">Reference proteome</keyword>
<keyword evidence="1" id="KW-0472">Membrane</keyword>
<proteinExistence type="predicted"/>
<dbReference type="EMBL" id="NGJZ01000001">
    <property type="protein sequence ID" value="RSU07892.1"/>
    <property type="molecule type" value="Genomic_DNA"/>
</dbReference>
<dbReference type="Proteomes" id="UP000288669">
    <property type="component" value="Unassembled WGS sequence"/>
</dbReference>
<feature type="transmembrane region" description="Helical" evidence="1">
    <location>
        <begin position="444"/>
        <end position="465"/>
    </location>
</feature>
<name>A0A430AIF0_9ENTE</name>
<accession>A0A430AIF0</accession>
<dbReference type="RefSeq" id="WP_126821956.1">
    <property type="nucleotide sequence ID" value="NZ_JBHLWU010000001.1"/>
</dbReference>
<feature type="transmembrane region" description="Helical" evidence="1">
    <location>
        <begin position="300"/>
        <end position="319"/>
    </location>
</feature>
<feature type="transmembrane region" description="Helical" evidence="1">
    <location>
        <begin position="326"/>
        <end position="348"/>
    </location>
</feature>
<organism evidence="2 3">
    <name type="scientific">Vagococcus entomophilus</name>
    <dbReference type="NCBI Taxonomy" id="1160095"/>
    <lineage>
        <taxon>Bacteria</taxon>
        <taxon>Bacillati</taxon>
        <taxon>Bacillota</taxon>
        <taxon>Bacilli</taxon>
        <taxon>Lactobacillales</taxon>
        <taxon>Enterococcaceae</taxon>
        <taxon>Vagococcus</taxon>
    </lineage>
</organism>
<keyword evidence="1" id="KW-0812">Transmembrane</keyword>
<feature type="transmembrane region" description="Helical" evidence="1">
    <location>
        <begin position="368"/>
        <end position="394"/>
    </location>
</feature>
<evidence type="ECO:0008006" key="4">
    <source>
        <dbReference type="Google" id="ProtNLM"/>
    </source>
</evidence>
<evidence type="ECO:0000256" key="1">
    <source>
        <dbReference type="SAM" id="Phobius"/>
    </source>
</evidence>
<feature type="transmembrane region" description="Helical" evidence="1">
    <location>
        <begin position="626"/>
        <end position="648"/>
    </location>
</feature>
<protein>
    <recommendedName>
        <fullName evidence="4">DUF2142 domain-containing protein</fullName>
    </recommendedName>
</protein>
<feature type="transmembrane region" description="Helical" evidence="1">
    <location>
        <begin position="177"/>
        <end position="194"/>
    </location>
</feature>
<feature type="transmembrane region" description="Helical" evidence="1">
    <location>
        <begin position="485"/>
        <end position="503"/>
    </location>
</feature>
<dbReference type="Pfam" id="PF09913">
    <property type="entry name" value="DUF2142"/>
    <property type="match status" value="1"/>
</dbReference>
<evidence type="ECO:0000313" key="2">
    <source>
        <dbReference type="EMBL" id="RSU07892.1"/>
    </source>
</evidence>
<feature type="transmembrane region" description="Helical" evidence="1">
    <location>
        <begin position="597"/>
        <end position="614"/>
    </location>
</feature>
<feature type="transmembrane region" description="Helical" evidence="1">
    <location>
        <begin position="515"/>
        <end position="541"/>
    </location>
</feature>
<sequence>MKKTRIQQEEGRERKISRSKSIKGIAILFLVSILFSLILEIGFFNFRSLISKNYSCVPTHAKLVGVKSLGNNMYEGKAGEGEIIYVFPKKYVSNFSFQPVNVSKGSGMFYSVMVNDKEKLTANTVNDGVPSKYFGLVEKTIVIKEKTAEIKLSMKNIEKQKFSVGIVKVENKFQFNLVRFLIVAILAFSVLIIFSFRKFGIKFERLVLLFAILYGGIFSVITPPHYTWDEFSHFTKSYSVAAGHLILHDQEEISYPKDTDKLGFNSGLEYHSYKDFKEVKNHYLAMPSNDQTPQKKSTSALLNLFIPYIFSGIGVKIALTLHLPVIFMLWLGRFMNVLFYAFMLYFSIKKIPFGKRAMAFYGLLPINLFIAASLSCDFMAMSCVFYAIAYLMDIKCRNKEMTVKKYLVLALLLSCVTIAKVTYAPVFLLMFMLGKKHFSSTKKYVSYVAAIFITGGIVAIGTYYYSSVFGLVQWSIPNVDSAKQVSGIISHPLAYLKMIYVYMSTRVFDYGQNMFGFFAYFSGIPQLFSAVIMFIFIYLGFLDSNEEQDSLKPNFMIQDKVLIIFQFLGSLVLSLTALYMTFTPVGAQVVAGFQGRYILPIFFPMIYLLNSPKIKSDIKVKTLERVALSGVILVFIAVFYTIIVNHYYS</sequence>
<feature type="transmembrane region" description="Helical" evidence="1">
    <location>
        <begin position="561"/>
        <end position="582"/>
    </location>
</feature>
<gene>
    <name evidence="2" type="ORF">CBF30_01240</name>
</gene>
<keyword evidence="1" id="KW-1133">Transmembrane helix</keyword>
<dbReference type="AlphaFoldDB" id="A0A430AIF0"/>
<dbReference type="InterPro" id="IPR018674">
    <property type="entry name" value="DUF2142_membrane"/>
</dbReference>
<feature type="transmembrane region" description="Helical" evidence="1">
    <location>
        <begin position="406"/>
        <end position="432"/>
    </location>
</feature>
<evidence type="ECO:0000313" key="3">
    <source>
        <dbReference type="Proteomes" id="UP000288669"/>
    </source>
</evidence>
<feature type="transmembrane region" description="Helical" evidence="1">
    <location>
        <begin position="206"/>
        <end position="226"/>
    </location>
</feature>
<dbReference type="OrthoDB" id="2220917at2"/>
<reference evidence="2 3" key="1">
    <citation type="submission" date="2017-05" db="EMBL/GenBank/DDBJ databases">
        <title>Vagococcus spp. assemblies.</title>
        <authorList>
            <person name="Gulvik C.A."/>
        </authorList>
    </citation>
    <scope>NUCLEOTIDE SEQUENCE [LARGE SCALE GENOMIC DNA]</scope>
    <source>
        <strain evidence="2 3">DSM 24756</strain>
    </source>
</reference>